<reference evidence="1 2" key="1">
    <citation type="submission" date="2016-08" db="EMBL/GenBank/DDBJ databases">
        <authorList>
            <person name="Seilhamer J.J."/>
        </authorList>
    </citation>
    <scope>NUCLEOTIDE SEQUENCE [LARGE SCALE GENOMIC DNA]</scope>
    <source>
        <strain evidence="1 2">P1-7</strain>
    </source>
</reference>
<organism evidence="1 2">
    <name type="scientific">Rhizobium lusitanum</name>
    <dbReference type="NCBI Taxonomy" id="293958"/>
    <lineage>
        <taxon>Bacteria</taxon>
        <taxon>Pseudomonadati</taxon>
        <taxon>Pseudomonadota</taxon>
        <taxon>Alphaproteobacteria</taxon>
        <taxon>Hyphomicrobiales</taxon>
        <taxon>Rhizobiaceae</taxon>
        <taxon>Rhizobium/Agrobacterium group</taxon>
        <taxon>Rhizobium</taxon>
    </lineage>
</organism>
<protein>
    <submittedName>
        <fullName evidence="1">Uncharacterized conserved protein GlcG, DUF336 family</fullName>
    </submittedName>
</protein>
<dbReference type="OrthoDB" id="8400786at2"/>
<dbReference type="PANTHER" id="PTHR34309">
    <property type="entry name" value="SLR1406 PROTEIN"/>
    <property type="match status" value="1"/>
</dbReference>
<evidence type="ECO:0000313" key="2">
    <source>
        <dbReference type="Proteomes" id="UP000199205"/>
    </source>
</evidence>
<dbReference type="SUPFAM" id="SSF143744">
    <property type="entry name" value="GlcG-like"/>
    <property type="match status" value="1"/>
</dbReference>
<dbReference type="InterPro" id="IPR038084">
    <property type="entry name" value="PduO/GlcC-like_sf"/>
</dbReference>
<sequence length="137" mass="13800">MSVVDLSLARAMIEKAEHAAKQIGVKSTIVILDGGGDLVAMARMDMAWPGAFDLAIGKARTARAFRAPSAVFVPMIQPGQALFAVSSVNGGTYVILGGGIPILLDGNVAGAVGVSGGSIDEDIAVAEAALKALPTPN</sequence>
<gene>
    <name evidence="1" type="ORF">GA0061101_11028</name>
</gene>
<dbReference type="AlphaFoldDB" id="A0A1C3WC87"/>
<dbReference type="Proteomes" id="UP000199205">
    <property type="component" value="Unassembled WGS sequence"/>
</dbReference>
<accession>A0A1C3WC87</accession>
<dbReference type="PANTHER" id="PTHR34309:SF1">
    <property type="entry name" value="PROTEIN GLCG"/>
    <property type="match status" value="1"/>
</dbReference>
<proteinExistence type="predicted"/>
<dbReference type="InterPro" id="IPR005624">
    <property type="entry name" value="PduO/GlcC-like"/>
</dbReference>
<evidence type="ECO:0000313" key="1">
    <source>
        <dbReference type="EMBL" id="SCB37531.1"/>
    </source>
</evidence>
<dbReference type="RefSeq" id="WP_037201199.1">
    <property type="nucleotide sequence ID" value="NZ_FMAF01000010.1"/>
</dbReference>
<dbReference type="Gene3D" id="3.30.450.150">
    <property type="entry name" value="Haem-degrading domain"/>
    <property type="match status" value="1"/>
</dbReference>
<dbReference type="EMBL" id="FMAF01000010">
    <property type="protein sequence ID" value="SCB37531.1"/>
    <property type="molecule type" value="Genomic_DNA"/>
</dbReference>
<name>A0A1C3WC87_9HYPH</name>
<dbReference type="InterPro" id="IPR052517">
    <property type="entry name" value="GlcG_carb_metab_protein"/>
</dbReference>
<dbReference type="Pfam" id="PF03928">
    <property type="entry name" value="HbpS-like"/>
    <property type="match status" value="1"/>
</dbReference>